<reference evidence="3" key="1">
    <citation type="journal article" date="2019" name="Int. J. Syst. Evol. Microbiol.">
        <title>The Global Catalogue of Microorganisms (GCM) 10K type strain sequencing project: providing services to taxonomists for standard genome sequencing and annotation.</title>
        <authorList>
            <consortium name="The Broad Institute Genomics Platform"/>
            <consortium name="The Broad Institute Genome Sequencing Center for Infectious Disease"/>
            <person name="Wu L."/>
            <person name="Ma J."/>
        </authorList>
    </citation>
    <scope>NUCLEOTIDE SEQUENCE [LARGE SCALE GENOMIC DNA]</scope>
    <source>
        <strain evidence="3">JCM 18423</strain>
    </source>
</reference>
<evidence type="ECO:0000256" key="1">
    <source>
        <dbReference type="SAM" id="MobiDB-lite"/>
    </source>
</evidence>
<gene>
    <name evidence="2" type="ORF">GCM10023337_10650</name>
</gene>
<organism evidence="2 3">
    <name type="scientific">Paenalcaligenes hermetiae</name>
    <dbReference type="NCBI Taxonomy" id="1157987"/>
    <lineage>
        <taxon>Bacteria</taxon>
        <taxon>Pseudomonadati</taxon>
        <taxon>Pseudomonadota</taxon>
        <taxon>Betaproteobacteria</taxon>
        <taxon>Burkholderiales</taxon>
        <taxon>Alcaligenaceae</taxon>
        <taxon>Paenalcaligenes</taxon>
    </lineage>
</organism>
<dbReference type="EMBL" id="BAABKD010000008">
    <property type="protein sequence ID" value="GAA5088709.1"/>
    <property type="molecule type" value="Genomic_DNA"/>
</dbReference>
<comment type="caution">
    <text evidence="2">The sequence shown here is derived from an EMBL/GenBank/DDBJ whole genome shotgun (WGS) entry which is preliminary data.</text>
</comment>
<feature type="region of interest" description="Disordered" evidence="1">
    <location>
        <begin position="50"/>
        <end position="78"/>
    </location>
</feature>
<evidence type="ECO:0000313" key="2">
    <source>
        <dbReference type="EMBL" id="GAA5088709.1"/>
    </source>
</evidence>
<feature type="compositionally biased region" description="Polar residues" evidence="1">
    <location>
        <begin position="50"/>
        <end position="70"/>
    </location>
</feature>
<sequence length="78" mass="8740">MTVANIPDWQLAPAGWDWCAQDENGDWYWYSVKPEPSLGGGVWRSNSRHQQFACSGSPNPNWIHSLQTRPLASGPRDG</sequence>
<accession>A0ABP9LZJ9</accession>
<evidence type="ECO:0000313" key="3">
    <source>
        <dbReference type="Proteomes" id="UP001500227"/>
    </source>
</evidence>
<dbReference type="RefSeq" id="WP_345370189.1">
    <property type="nucleotide sequence ID" value="NZ_BAABKD010000008.1"/>
</dbReference>
<name>A0ABP9LZJ9_9BURK</name>
<dbReference type="Proteomes" id="UP001500227">
    <property type="component" value="Unassembled WGS sequence"/>
</dbReference>
<keyword evidence="3" id="KW-1185">Reference proteome</keyword>
<protein>
    <submittedName>
        <fullName evidence="2">Uncharacterized protein</fullName>
    </submittedName>
</protein>
<proteinExistence type="predicted"/>